<name>A0A1Y3R5R6_9BACT</name>
<evidence type="ECO:0008006" key="4">
    <source>
        <dbReference type="Google" id="ProtNLM"/>
    </source>
</evidence>
<dbReference type="RefSeq" id="WP_032136078.1">
    <property type="nucleotide sequence ID" value="NZ_BAAFKZ010000017.1"/>
</dbReference>
<dbReference type="OrthoDB" id="9788332at2"/>
<feature type="chain" id="PRO_5011003384" description="DUF2141 domain-containing protein" evidence="1">
    <location>
        <begin position="22"/>
        <end position="125"/>
    </location>
</feature>
<protein>
    <recommendedName>
        <fullName evidence="4">DUF2141 domain-containing protein</fullName>
    </recommendedName>
</protein>
<evidence type="ECO:0000313" key="2">
    <source>
        <dbReference type="EMBL" id="OUN05009.1"/>
    </source>
</evidence>
<keyword evidence="1" id="KW-0732">Signal</keyword>
<evidence type="ECO:0000313" key="3">
    <source>
        <dbReference type="Proteomes" id="UP000195772"/>
    </source>
</evidence>
<dbReference type="Proteomes" id="UP000195772">
    <property type="component" value="Unassembled WGS sequence"/>
</dbReference>
<reference evidence="3" key="1">
    <citation type="submission" date="2017-04" db="EMBL/GenBank/DDBJ databases">
        <title>Function of individual gut microbiota members based on whole genome sequencing of pure cultures obtained from chicken caecum.</title>
        <authorList>
            <person name="Medvecky M."/>
            <person name="Cejkova D."/>
            <person name="Polansky O."/>
            <person name="Karasova D."/>
            <person name="Kubasova T."/>
            <person name="Cizek A."/>
            <person name="Rychlik I."/>
        </authorList>
    </citation>
    <scope>NUCLEOTIDE SEQUENCE [LARGE SCALE GENOMIC DNA]</scope>
    <source>
        <strain evidence="3">An90</strain>
    </source>
</reference>
<comment type="caution">
    <text evidence="2">The sequence shown here is derived from an EMBL/GenBank/DDBJ whole genome shotgun (WGS) entry which is preliminary data.</text>
</comment>
<feature type="signal peptide" evidence="1">
    <location>
        <begin position="1"/>
        <end position="21"/>
    </location>
</feature>
<evidence type="ECO:0000256" key="1">
    <source>
        <dbReference type="SAM" id="SignalP"/>
    </source>
</evidence>
<dbReference type="eggNOG" id="COG4704">
    <property type="taxonomic scope" value="Bacteria"/>
</dbReference>
<accession>A0A1Y3R5R6</accession>
<proteinExistence type="predicted"/>
<gene>
    <name evidence="2" type="ORF">B5G41_01510</name>
</gene>
<organism evidence="2 3">
    <name type="scientific">Alistipes onderdonkii</name>
    <dbReference type="NCBI Taxonomy" id="328813"/>
    <lineage>
        <taxon>Bacteria</taxon>
        <taxon>Pseudomonadati</taxon>
        <taxon>Bacteroidota</taxon>
        <taxon>Bacteroidia</taxon>
        <taxon>Bacteroidales</taxon>
        <taxon>Rikenellaceae</taxon>
        <taxon>Alistipes</taxon>
    </lineage>
</organism>
<dbReference type="AlphaFoldDB" id="A0A1Y3R5R6"/>
<sequence length="125" mass="13400">MKTLHLLLAASFMLASTAVSAKTLEVTVSDIRNDKGNILVMAKVAGQEQPVYGMAAAKAGKVVVTLEGIEADAAELSLFHDEDGDYKLKMGDRGPAEGYATRKCKLPAEHNTATLKLYYPATENE</sequence>
<dbReference type="EMBL" id="NFHB01000001">
    <property type="protein sequence ID" value="OUN05009.1"/>
    <property type="molecule type" value="Genomic_DNA"/>
</dbReference>